<reference evidence="2" key="2">
    <citation type="submission" date="2020-09" db="EMBL/GenBank/DDBJ databases">
        <authorList>
            <person name="Sun Q."/>
            <person name="Zhou Y."/>
        </authorList>
    </citation>
    <scope>NUCLEOTIDE SEQUENCE</scope>
    <source>
        <strain evidence="2">CGMCC 1.16134</strain>
    </source>
</reference>
<keyword evidence="1" id="KW-0472">Membrane</keyword>
<proteinExistence type="predicted"/>
<evidence type="ECO:0000313" key="3">
    <source>
        <dbReference type="Proteomes" id="UP000637643"/>
    </source>
</evidence>
<comment type="caution">
    <text evidence="2">The sequence shown here is derived from an EMBL/GenBank/DDBJ whole genome shotgun (WGS) entry which is preliminary data.</text>
</comment>
<protein>
    <recommendedName>
        <fullName evidence="4">Membrane protein YqhR</fullName>
    </recommendedName>
</protein>
<evidence type="ECO:0008006" key="4">
    <source>
        <dbReference type="Google" id="ProtNLM"/>
    </source>
</evidence>
<organism evidence="2 3">
    <name type="scientific">Paenibacillus albidus</name>
    <dbReference type="NCBI Taxonomy" id="2041023"/>
    <lineage>
        <taxon>Bacteria</taxon>
        <taxon>Bacillati</taxon>
        <taxon>Bacillota</taxon>
        <taxon>Bacilli</taxon>
        <taxon>Bacillales</taxon>
        <taxon>Paenibacillaceae</taxon>
        <taxon>Paenibacillus</taxon>
    </lineage>
</organism>
<sequence length="163" mass="19013">MSKANQKREQYTNPWFFALELGFFAGLIWGGIRWLMYVMRFTKVIPGFLVEPFFRHDFLLTAAGQIAGYLSFIAFSVIVSLLYVLILRKLKGPFPGLLYGVLWWTAIFIGGSRYFLMQPPFRLPWNSVISEFCLFLLWGMFIGYTAAMEYTDERKREQSTKLA</sequence>
<feature type="transmembrane region" description="Helical" evidence="1">
    <location>
        <begin position="128"/>
        <end position="147"/>
    </location>
</feature>
<dbReference type="InterPro" id="IPR024563">
    <property type="entry name" value="YqhR"/>
</dbReference>
<keyword evidence="1" id="KW-0812">Transmembrane</keyword>
<feature type="transmembrane region" description="Helical" evidence="1">
    <location>
        <begin position="66"/>
        <end position="85"/>
    </location>
</feature>
<feature type="transmembrane region" description="Helical" evidence="1">
    <location>
        <begin position="97"/>
        <end position="116"/>
    </location>
</feature>
<name>A0A917C8E9_9BACL</name>
<keyword evidence="1" id="KW-1133">Transmembrane helix</keyword>
<evidence type="ECO:0000256" key="1">
    <source>
        <dbReference type="SAM" id="Phobius"/>
    </source>
</evidence>
<keyword evidence="3" id="KW-1185">Reference proteome</keyword>
<dbReference type="RefSeq" id="WP_189024821.1">
    <property type="nucleotide sequence ID" value="NZ_BMKR01000007.1"/>
</dbReference>
<dbReference type="Pfam" id="PF11085">
    <property type="entry name" value="YqhR"/>
    <property type="match status" value="1"/>
</dbReference>
<dbReference type="EMBL" id="BMKR01000007">
    <property type="protein sequence ID" value="GGF77002.1"/>
    <property type="molecule type" value="Genomic_DNA"/>
</dbReference>
<feature type="transmembrane region" description="Helical" evidence="1">
    <location>
        <begin position="12"/>
        <end position="32"/>
    </location>
</feature>
<reference evidence="2" key="1">
    <citation type="journal article" date="2014" name="Int. J. Syst. Evol. Microbiol.">
        <title>Complete genome sequence of Corynebacterium casei LMG S-19264T (=DSM 44701T), isolated from a smear-ripened cheese.</title>
        <authorList>
            <consortium name="US DOE Joint Genome Institute (JGI-PGF)"/>
            <person name="Walter F."/>
            <person name="Albersmeier A."/>
            <person name="Kalinowski J."/>
            <person name="Ruckert C."/>
        </authorList>
    </citation>
    <scope>NUCLEOTIDE SEQUENCE</scope>
    <source>
        <strain evidence="2">CGMCC 1.16134</strain>
    </source>
</reference>
<dbReference type="AlphaFoldDB" id="A0A917C8E9"/>
<dbReference type="Proteomes" id="UP000637643">
    <property type="component" value="Unassembled WGS sequence"/>
</dbReference>
<gene>
    <name evidence="2" type="primary">yqhR</name>
    <name evidence="2" type="ORF">GCM10010912_22620</name>
</gene>
<accession>A0A917C8E9</accession>
<evidence type="ECO:0000313" key="2">
    <source>
        <dbReference type="EMBL" id="GGF77002.1"/>
    </source>
</evidence>